<dbReference type="PANTHER" id="PTHR21737:SF4">
    <property type="entry name" value="SPLICING FACTOR CACTIN"/>
    <property type="match status" value="1"/>
</dbReference>
<feature type="compositionally biased region" description="Basic residues" evidence="1">
    <location>
        <begin position="1"/>
        <end position="14"/>
    </location>
</feature>
<feature type="region of interest" description="Disordered" evidence="1">
    <location>
        <begin position="372"/>
        <end position="440"/>
    </location>
</feature>
<evidence type="ECO:0000259" key="2">
    <source>
        <dbReference type="Pfam" id="PF10312"/>
    </source>
</evidence>
<evidence type="ECO:0000313" key="3">
    <source>
        <dbReference type="EnsemblMetazoa" id="CLYHEMP016345.1"/>
    </source>
</evidence>
<dbReference type="AlphaFoldDB" id="A0A7M6DMK0"/>
<dbReference type="GO" id="GO:0005737">
    <property type="term" value="C:cytoplasm"/>
    <property type="evidence" value="ECO:0007669"/>
    <property type="project" value="TreeGrafter"/>
</dbReference>
<dbReference type="OrthoDB" id="5975790at2759"/>
<dbReference type="Pfam" id="PF10312">
    <property type="entry name" value="Cactin_mid"/>
    <property type="match status" value="1"/>
</dbReference>
<evidence type="ECO:0000313" key="4">
    <source>
        <dbReference type="Proteomes" id="UP000594262"/>
    </source>
</evidence>
<dbReference type="PANTHER" id="PTHR21737">
    <property type="entry name" value="POLYGLUTAMINE BINDING PROTEIN 1/MARVEL MEMBRANE-ASSOCIATING DOMAIN CONTAINING 3"/>
    <property type="match status" value="1"/>
</dbReference>
<feature type="compositionally biased region" description="Basic and acidic residues" evidence="1">
    <location>
        <begin position="143"/>
        <end position="168"/>
    </location>
</feature>
<feature type="compositionally biased region" description="Basic and acidic residues" evidence="1">
    <location>
        <begin position="52"/>
        <end position="80"/>
    </location>
</feature>
<feature type="domain" description="Splicing factor cactin central" evidence="2">
    <location>
        <begin position="177"/>
        <end position="360"/>
    </location>
</feature>
<protein>
    <recommendedName>
        <fullName evidence="2">Splicing factor cactin central domain-containing protein</fullName>
    </recommendedName>
</protein>
<feature type="compositionally biased region" description="Basic and acidic residues" evidence="1">
    <location>
        <begin position="429"/>
        <end position="440"/>
    </location>
</feature>
<dbReference type="Proteomes" id="UP000594262">
    <property type="component" value="Unplaced"/>
</dbReference>
<feature type="compositionally biased region" description="Basic residues" evidence="1">
    <location>
        <begin position="22"/>
        <end position="34"/>
    </location>
</feature>
<feature type="region of interest" description="Disordered" evidence="1">
    <location>
        <begin position="1"/>
        <end position="96"/>
    </location>
</feature>
<dbReference type="InterPro" id="IPR018816">
    <property type="entry name" value="Cactin_central"/>
</dbReference>
<dbReference type="GO" id="GO:0005681">
    <property type="term" value="C:spliceosomal complex"/>
    <property type="evidence" value="ECO:0007669"/>
    <property type="project" value="TreeGrafter"/>
</dbReference>
<dbReference type="GeneID" id="136809184"/>
<organism evidence="3 4">
    <name type="scientific">Clytia hemisphaerica</name>
    <dbReference type="NCBI Taxonomy" id="252671"/>
    <lineage>
        <taxon>Eukaryota</taxon>
        <taxon>Metazoa</taxon>
        <taxon>Cnidaria</taxon>
        <taxon>Hydrozoa</taxon>
        <taxon>Hydroidolina</taxon>
        <taxon>Leptothecata</taxon>
        <taxon>Obeliida</taxon>
        <taxon>Clytiidae</taxon>
        <taxon>Clytia</taxon>
    </lineage>
</organism>
<keyword evidence="4" id="KW-1185">Reference proteome</keyword>
<sequence length="440" mass="51264">MGKHKSRDRSRSRSPHSSSSGKHQHSKKSKKKYSRKDSSSDSSDQESGNRMSFEEELQKIKEEKRREKELLKSTETPEQRRQRRQAKKEEKEKKFNRLKGVNDLGYTNTDNPFGDTNLTDNFVWNKKHQQEGTKNIAQKQRHKQEELRDELEKVKRRRQEREREKAARDEEMTLMQREKEAAMFSNWEKQEDTFHLQQARLRSSIRITNGRAKPIDLLAVYINPEEENLEIQMHEPYAALVGLSIDDLEDLLADITVYLEIDQEKNIDFWEDITIIVKDELAKLKKMRGEVSNRRDVINSSVQTDVNTIFKGKTYSQLIALQKQIRAKIKAGGSIDVGYWETLLQQLKAIMAKTRLKERHQKMLKGKLEEMKMESTVDDDAELPSTKRYKARLGRLDEEDNNDEPSGGELKETNKESDNEAGPSSAVEKNQEEGGRGRKS</sequence>
<dbReference type="GO" id="GO:0045292">
    <property type="term" value="P:mRNA cis splicing, via spliceosome"/>
    <property type="evidence" value="ECO:0007669"/>
    <property type="project" value="TreeGrafter"/>
</dbReference>
<accession>A0A7M6DMK0</accession>
<feature type="compositionally biased region" description="Basic and acidic residues" evidence="1">
    <location>
        <begin position="409"/>
        <end position="418"/>
    </location>
</feature>
<feature type="region of interest" description="Disordered" evidence="1">
    <location>
        <begin position="129"/>
        <end position="168"/>
    </location>
</feature>
<dbReference type="RefSeq" id="XP_066921804.1">
    <property type="nucleotide sequence ID" value="XM_067065703.1"/>
</dbReference>
<name>A0A7M6DMK0_9CNID</name>
<dbReference type="EnsemblMetazoa" id="CLYHEMT016345.1">
    <property type="protein sequence ID" value="CLYHEMP016345.1"/>
    <property type="gene ID" value="CLYHEMG016345"/>
</dbReference>
<dbReference type="RefSeq" id="XP_066921803.1">
    <property type="nucleotide sequence ID" value="XM_067065702.1"/>
</dbReference>
<evidence type="ECO:0000256" key="1">
    <source>
        <dbReference type="SAM" id="MobiDB-lite"/>
    </source>
</evidence>
<proteinExistence type="predicted"/>
<reference evidence="3" key="1">
    <citation type="submission" date="2021-01" db="UniProtKB">
        <authorList>
            <consortium name="EnsemblMetazoa"/>
        </authorList>
    </citation>
    <scope>IDENTIFICATION</scope>
</reference>